<dbReference type="GO" id="GO:0005737">
    <property type="term" value="C:cytoplasm"/>
    <property type="evidence" value="ECO:0007669"/>
    <property type="project" value="UniProtKB-SubCell"/>
</dbReference>
<dbReference type="EMBL" id="QFGA01000001">
    <property type="protein sequence ID" value="TEB07232.1"/>
    <property type="molecule type" value="Genomic_DNA"/>
</dbReference>
<dbReference type="Pfam" id="PF04055">
    <property type="entry name" value="Radical_SAM"/>
    <property type="match status" value="1"/>
</dbReference>
<keyword evidence="3" id="KW-0479">Metal-binding</keyword>
<evidence type="ECO:0000313" key="6">
    <source>
        <dbReference type="Proteomes" id="UP000298324"/>
    </source>
</evidence>
<organism evidence="5 6">
    <name type="scientific">Pelotomaculum schinkii</name>
    <dbReference type="NCBI Taxonomy" id="78350"/>
    <lineage>
        <taxon>Bacteria</taxon>
        <taxon>Bacillati</taxon>
        <taxon>Bacillota</taxon>
        <taxon>Clostridia</taxon>
        <taxon>Eubacteriales</taxon>
        <taxon>Desulfotomaculaceae</taxon>
        <taxon>Pelotomaculum</taxon>
    </lineage>
</organism>
<dbReference type="SMART" id="SM00729">
    <property type="entry name" value="Elp3"/>
    <property type="match status" value="1"/>
</dbReference>
<dbReference type="InterPro" id="IPR010723">
    <property type="entry name" value="HemN_C"/>
</dbReference>
<dbReference type="SFLD" id="SFLDG01065">
    <property type="entry name" value="anaerobic_coproporphyrinogen-I"/>
    <property type="match status" value="1"/>
</dbReference>
<dbReference type="RefSeq" id="WP_190239184.1">
    <property type="nucleotide sequence ID" value="NZ_QFGA01000001.1"/>
</dbReference>
<dbReference type="GO" id="GO:0051539">
    <property type="term" value="F:4 iron, 4 sulfur cluster binding"/>
    <property type="evidence" value="ECO:0007669"/>
    <property type="project" value="UniProtKB-UniRule"/>
</dbReference>
<dbReference type="SFLD" id="SFLDF00562">
    <property type="entry name" value="HemN-like__clustered_with_heat"/>
    <property type="match status" value="1"/>
</dbReference>
<evidence type="ECO:0000313" key="5">
    <source>
        <dbReference type="EMBL" id="TEB07232.1"/>
    </source>
</evidence>
<dbReference type="InterPro" id="IPR023404">
    <property type="entry name" value="rSAM_horseshoe"/>
</dbReference>
<dbReference type="InterPro" id="IPR034505">
    <property type="entry name" value="Coproporphyrinogen-III_oxidase"/>
</dbReference>
<dbReference type="NCBIfam" id="TIGR00539">
    <property type="entry name" value="hemN_rel"/>
    <property type="match status" value="1"/>
</dbReference>
<dbReference type="GO" id="GO:0004109">
    <property type="term" value="F:coproporphyrinogen oxidase activity"/>
    <property type="evidence" value="ECO:0007669"/>
    <property type="project" value="InterPro"/>
</dbReference>
<keyword evidence="3" id="KW-0411">Iron-sulfur</keyword>
<dbReference type="Proteomes" id="UP000298324">
    <property type="component" value="Unassembled WGS sequence"/>
</dbReference>
<protein>
    <recommendedName>
        <fullName evidence="2 3">Heme chaperone HemW</fullName>
    </recommendedName>
</protein>
<dbReference type="GO" id="GO:0046872">
    <property type="term" value="F:metal ion binding"/>
    <property type="evidence" value="ECO:0007669"/>
    <property type="project" value="UniProtKB-UniRule"/>
</dbReference>
<evidence type="ECO:0000256" key="1">
    <source>
        <dbReference type="ARBA" id="ARBA00006100"/>
    </source>
</evidence>
<comment type="caution">
    <text evidence="5">The sequence shown here is derived from an EMBL/GenBank/DDBJ whole genome shotgun (WGS) entry which is preliminary data.</text>
</comment>
<evidence type="ECO:0000256" key="2">
    <source>
        <dbReference type="ARBA" id="ARBA00017228"/>
    </source>
</evidence>
<dbReference type="InterPro" id="IPR007197">
    <property type="entry name" value="rSAM"/>
</dbReference>
<dbReference type="SUPFAM" id="SSF102114">
    <property type="entry name" value="Radical SAM enzymes"/>
    <property type="match status" value="1"/>
</dbReference>
<comment type="subcellular location">
    <subcellularLocation>
        <location evidence="3">Cytoplasm</location>
    </subcellularLocation>
</comment>
<keyword evidence="3" id="KW-0949">S-adenosyl-L-methionine</keyword>
<dbReference type="SFLD" id="SFLDF00288">
    <property type="entry name" value="HemN-like__clustered_with_nucl"/>
    <property type="match status" value="1"/>
</dbReference>
<dbReference type="CDD" id="cd01335">
    <property type="entry name" value="Radical_SAM"/>
    <property type="match status" value="1"/>
</dbReference>
<keyword evidence="3" id="KW-0143">Chaperone</keyword>
<comment type="function">
    <text evidence="3">Probably acts as a heme chaperone, transferring heme to an unknown acceptor. Binds one molecule of heme per monomer, possibly covalently. Binds 1 [4Fe-4S] cluster. The cluster is coordinated with 3 cysteines and an exchangeable S-adenosyl-L-methionine.</text>
</comment>
<keyword evidence="6" id="KW-1185">Reference proteome</keyword>
<dbReference type="InterPro" id="IPR006638">
    <property type="entry name" value="Elp3/MiaA/NifB-like_rSAM"/>
</dbReference>
<gene>
    <name evidence="5" type="primary">hemN_1</name>
    <name evidence="5" type="ORF">Psch_00779</name>
</gene>
<proteinExistence type="inferred from homology"/>
<dbReference type="SFLD" id="SFLDS00029">
    <property type="entry name" value="Radical_SAM"/>
    <property type="match status" value="1"/>
</dbReference>
<keyword evidence="3" id="KW-0349">Heme</keyword>
<name>A0A4Y7REU5_9FIRM</name>
<dbReference type="SFLD" id="SFLDG01082">
    <property type="entry name" value="B12-binding_domain_containing"/>
    <property type="match status" value="1"/>
</dbReference>
<keyword evidence="3" id="KW-0004">4Fe-4S</keyword>
<dbReference type="Pfam" id="PF06969">
    <property type="entry name" value="HemN_C"/>
    <property type="match status" value="1"/>
</dbReference>
<sequence length="378" mass="42754">MAIGLYIHVPFCLKKCRYCDFISYPYSRTAAKDYLAALIREIQLYGSFLDEVEKEISSLFIGGGTPTCLPVGDLREILKYIRSIFRLTPDCEITVEANPGTIDAGGLYELRRTGVNRLSIGVQSLADGLLKTLGRVHNAAQAGAAVRLARQAGFDNINIDLIYGIPGQTLAVWQETLDRTVAFEPEHVAAYGLQLEEGTPLERSVAIGDMRACPEELELSMYHTAIISLKKSGYHHYEISNFARPGRECVHNLVYWLNRPYLGLGPAAHSCFRGERFANEREPEKYRSRLRRGELRVADRETLTVETEMSETMFLGLRLLQGVSLAAFRQRFGRRLEDVYRSEIKRLTKDGLTEIDGDYFRLTERGLPLANRVFLEFV</sequence>
<dbReference type="InterPro" id="IPR004559">
    <property type="entry name" value="HemW-like"/>
</dbReference>
<dbReference type="AlphaFoldDB" id="A0A4Y7REU5"/>
<dbReference type="GO" id="GO:0006779">
    <property type="term" value="P:porphyrin-containing compound biosynthetic process"/>
    <property type="evidence" value="ECO:0007669"/>
    <property type="project" value="InterPro"/>
</dbReference>
<keyword evidence="3" id="KW-0963">Cytoplasm</keyword>
<dbReference type="PANTHER" id="PTHR13932:SF5">
    <property type="entry name" value="RADICAL S-ADENOSYL METHIONINE DOMAIN-CONTAINING PROTEIN 1, MITOCHONDRIAL"/>
    <property type="match status" value="1"/>
</dbReference>
<reference evidence="5 6" key="1">
    <citation type="journal article" date="2018" name="Environ. Microbiol.">
        <title>Novel energy conservation strategies and behaviour of Pelotomaculum schinkii driving syntrophic propionate catabolism.</title>
        <authorList>
            <person name="Hidalgo-Ahumada C.A.P."/>
            <person name="Nobu M.K."/>
            <person name="Narihiro T."/>
            <person name="Tamaki H."/>
            <person name="Liu W.T."/>
            <person name="Kamagata Y."/>
            <person name="Stams A.J.M."/>
            <person name="Imachi H."/>
            <person name="Sousa D.Z."/>
        </authorList>
    </citation>
    <scope>NUCLEOTIDE SEQUENCE [LARGE SCALE GENOMIC DNA]</scope>
    <source>
        <strain evidence="5 6">HH</strain>
    </source>
</reference>
<keyword evidence="3" id="KW-0408">Iron</keyword>
<evidence type="ECO:0000259" key="4">
    <source>
        <dbReference type="PROSITE" id="PS51918"/>
    </source>
</evidence>
<comment type="similarity">
    <text evidence="1">Belongs to the anaerobic coproporphyrinogen-III oxidase family. HemW subfamily.</text>
</comment>
<feature type="domain" description="Radical SAM core" evidence="4">
    <location>
        <begin position="1"/>
        <end position="230"/>
    </location>
</feature>
<dbReference type="Gene3D" id="3.80.30.20">
    <property type="entry name" value="tm_1862 like domain"/>
    <property type="match status" value="1"/>
</dbReference>
<evidence type="ECO:0000256" key="3">
    <source>
        <dbReference type="RuleBase" id="RU364116"/>
    </source>
</evidence>
<keyword evidence="5" id="KW-0560">Oxidoreductase</keyword>
<dbReference type="PROSITE" id="PS51918">
    <property type="entry name" value="RADICAL_SAM"/>
    <property type="match status" value="1"/>
</dbReference>
<dbReference type="InterPro" id="IPR058240">
    <property type="entry name" value="rSAM_sf"/>
</dbReference>
<dbReference type="PANTHER" id="PTHR13932">
    <property type="entry name" value="COPROPORPHYRINIGEN III OXIDASE"/>
    <property type="match status" value="1"/>
</dbReference>
<accession>A0A4Y7REU5</accession>